<dbReference type="eggNOG" id="KOG3350">
    <property type="taxonomic scope" value="Eukaryota"/>
</dbReference>
<dbReference type="PROSITE" id="PS00092">
    <property type="entry name" value="N6_MTASE"/>
    <property type="match status" value="1"/>
</dbReference>
<comment type="subcellular location">
    <subcellularLocation>
        <location evidence="2">Cytoplasm</location>
    </subcellularLocation>
    <subcellularLocation>
        <location evidence="1">Mitochondrion inner membrane</location>
    </subcellularLocation>
</comment>
<dbReference type="GO" id="GO:0015986">
    <property type="term" value="P:proton motive force-driven ATP synthesis"/>
    <property type="evidence" value="ECO:0007669"/>
    <property type="project" value="InterPro"/>
</dbReference>
<evidence type="ECO:0000256" key="9">
    <source>
        <dbReference type="ARBA" id="ARBA00022781"/>
    </source>
</evidence>
<evidence type="ECO:0000256" key="7">
    <source>
        <dbReference type="ARBA" id="ARBA00022603"/>
    </source>
</evidence>
<evidence type="ECO:0000256" key="14">
    <source>
        <dbReference type="SAM" id="MobiDB-lite"/>
    </source>
</evidence>
<keyword evidence="4" id="KW-0813">Transport</keyword>
<dbReference type="InParanoid" id="B8BYV5"/>
<dbReference type="PANTHER" id="PTHR13200">
    <property type="entry name" value="EEF1A LYSINE METHYLTRANSFERASE 1"/>
    <property type="match status" value="1"/>
</dbReference>
<dbReference type="InterPro" id="IPR008689">
    <property type="entry name" value="ATP_synth_F0_dsu_mt"/>
</dbReference>
<keyword evidence="16" id="KW-1185">Reference proteome</keyword>
<evidence type="ECO:0000256" key="6">
    <source>
        <dbReference type="ARBA" id="ARBA00022547"/>
    </source>
</evidence>
<dbReference type="GO" id="GO:0045259">
    <property type="term" value="C:proton-transporting ATP synthase complex"/>
    <property type="evidence" value="ECO:0007669"/>
    <property type="project" value="UniProtKB-KW"/>
</dbReference>
<sequence>MNSAIRRSAQRLSSVDCLSNDGSVLIGIRLYLTHVFFLPSPPYPRLSPILSPHRSSPVFKGDHELSALVAGFRAWTAQADTMAEKFAAPPTPIDFASAKKSVRDVALVEGLEKMYNSSSPPALTYEWSKDDQAKKSQLIEDAKAGLAFTQEMIEDTQEEIVYLRLNKTTRDMSTSDMKEIYPDIAEEVEKEIENREWFKDTLSNESSMDSTPIIEEEESALILKELKEISNKHSSYLHQSSKPTASSSPKLQPLDSTRSAGKENNKDAGKDELDDSFIDDATTFLNKTSENRELNQYWYSKSTIETLCNAIRESIDICGGRRVAFLSTPSLFFSLTKDERDHCALLDFDTSWKSSSGYHFYDFNDPEGIEEHQRGTFDVIVIDPPFVSHSVWKKYATTARLLMRQDRTAHVITTTVDENAQLMSTLFDLLSLYELRIVCTCN</sequence>
<reference evidence="15 16" key="1">
    <citation type="journal article" date="2004" name="Science">
        <title>The genome of the diatom Thalassiosira pseudonana: ecology, evolution, and metabolism.</title>
        <authorList>
            <person name="Armbrust E.V."/>
            <person name="Berges J.A."/>
            <person name="Bowler C."/>
            <person name="Green B.R."/>
            <person name="Martinez D."/>
            <person name="Putnam N.H."/>
            <person name="Zhou S."/>
            <person name="Allen A.E."/>
            <person name="Apt K.E."/>
            <person name="Bechner M."/>
            <person name="Brzezinski M.A."/>
            <person name="Chaal B.K."/>
            <person name="Chiovitti A."/>
            <person name="Davis A.K."/>
            <person name="Demarest M.S."/>
            <person name="Detter J.C."/>
            <person name="Glavina T."/>
            <person name="Goodstein D."/>
            <person name="Hadi M.Z."/>
            <person name="Hellsten U."/>
            <person name="Hildebrand M."/>
            <person name="Jenkins B.D."/>
            <person name="Jurka J."/>
            <person name="Kapitonov V.V."/>
            <person name="Kroger N."/>
            <person name="Lau W.W."/>
            <person name="Lane T.W."/>
            <person name="Larimer F.W."/>
            <person name="Lippmeier J.C."/>
            <person name="Lucas S."/>
            <person name="Medina M."/>
            <person name="Montsant A."/>
            <person name="Obornik M."/>
            <person name="Parker M.S."/>
            <person name="Palenik B."/>
            <person name="Pazour G.J."/>
            <person name="Richardson P.M."/>
            <person name="Rynearson T.A."/>
            <person name="Saito M.A."/>
            <person name="Schwartz D.C."/>
            <person name="Thamatrakoln K."/>
            <person name="Valentin K."/>
            <person name="Vardi A."/>
            <person name="Wilkerson F.P."/>
            <person name="Rokhsar D.S."/>
        </authorList>
    </citation>
    <scope>NUCLEOTIDE SEQUENCE [LARGE SCALE GENOMIC DNA]</scope>
    <source>
        <strain evidence="15 16">CCMP1335</strain>
    </source>
</reference>
<keyword evidence="9" id="KW-0375">Hydrogen ion transport</keyword>
<evidence type="ECO:0000256" key="10">
    <source>
        <dbReference type="ARBA" id="ARBA00022792"/>
    </source>
</evidence>
<dbReference type="GeneID" id="7452051"/>
<evidence type="ECO:0000256" key="1">
    <source>
        <dbReference type="ARBA" id="ARBA00004273"/>
    </source>
</evidence>
<keyword evidence="10" id="KW-0999">Mitochondrion inner membrane</keyword>
<evidence type="ECO:0000256" key="2">
    <source>
        <dbReference type="ARBA" id="ARBA00004496"/>
    </source>
</evidence>
<dbReference type="GO" id="GO:0032259">
    <property type="term" value="P:methylation"/>
    <property type="evidence" value="ECO:0007669"/>
    <property type="project" value="UniProtKB-KW"/>
</dbReference>
<reference evidence="15 16" key="2">
    <citation type="journal article" date="2008" name="Nature">
        <title>The Phaeodactylum genome reveals the evolutionary history of diatom genomes.</title>
        <authorList>
            <person name="Bowler C."/>
            <person name="Allen A.E."/>
            <person name="Badger J.H."/>
            <person name="Grimwood J."/>
            <person name="Jabbari K."/>
            <person name="Kuo A."/>
            <person name="Maheswari U."/>
            <person name="Martens C."/>
            <person name="Maumus F."/>
            <person name="Otillar R.P."/>
            <person name="Rayko E."/>
            <person name="Salamov A."/>
            <person name="Vandepoele K."/>
            <person name="Beszteri B."/>
            <person name="Gruber A."/>
            <person name="Heijde M."/>
            <person name="Katinka M."/>
            <person name="Mock T."/>
            <person name="Valentin K."/>
            <person name="Verret F."/>
            <person name="Berges J.A."/>
            <person name="Brownlee C."/>
            <person name="Cadoret J.P."/>
            <person name="Chiovitti A."/>
            <person name="Choi C.J."/>
            <person name="Coesel S."/>
            <person name="De Martino A."/>
            <person name="Detter J.C."/>
            <person name="Durkin C."/>
            <person name="Falciatore A."/>
            <person name="Fournet J."/>
            <person name="Haruta M."/>
            <person name="Huysman M.J."/>
            <person name="Jenkins B.D."/>
            <person name="Jiroutova K."/>
            <person name="Jorgensen R.E."/>
            <person name="Joubert Y."/>
            <person name="Kaplan A."/>
            <person name="Kroger N."/>
            <person name="Kroth P.G."/>
            <person name="La Roche J."/>
            <person name="Lindquist E."/>
            <person name="Lommer M."/>
            <person name="Martin-Jezequel V."/>
            <person name="Lopez P.J."/>
            <person name="Lucas S."/>
            <person name="Mangogna M."/>
            <person name="McGinnis K."/>
            <person name="Medlin L.K."/>
            <person name="Montsant A."/>
            <person name="Oudot-Le Secq M.P."/>
            <person name="Napoli C."/>
            <person name="Obornik M."/>
            <person name="Parker M.S."/>
            <person name="Petit J.L."/>
            <person name="Porcel B.M."/>
            <person name="Poulsen N."/>
            <person name="Robison M."/>
            <person name="Rychlewski L."/>
            <person name="Rynearson T.A."/>
            <person name="Schmutz J."/>
            <person name="Shapiro H."/>
            <person name="Siaut M."/>
            <person name="Stanley M."/>
            <person name="Sussman M.R."/>
            <person name="Taylor A.R."/>
            <person name="Vardi A."/>
            <person name="von Dassow P."/>
            <person name="Vyverman W."/>
            <person name="Willis A."/>
            <person name="Wyrwicz L.S."/>
            <person name="Rokhsar D.S."/>
            <person name="Weissenbach J."/>
            <person name="Armbrust E.V."/>
            <person name="Green B.R."/>
            <person name="Van de Peer Y."/>
            <person name="Grigoriev I.V."/>
        </authorList>
    </citation>
    <scope>NUCLEOTIDE SEQUENCE [LARGE SCALE GENOMIC DNA]</scope>
    <source>
        <strain evidence="15 16">CCMP1335</strain>
    </source>
</reference>
<evidence type="ECO:0000256" key="5">
    <source>
        <dbReference type="ARBA" id="ARBA00022490"/>
    </source>
</evidence>
<proteinExistence type="inferred from homology"/>
<dbReference type="Pfam" id="PF10237">
    <property type="entry name" value="N6-adenineMlase"/>
    <property type="match status" value="1"/>
</dbReference>
<dbReference type="RefSeq" id="XP_002289006.1">
    <property type="nucleotide sequence ID" value="XM_002288970.1"/>
</dbReference>
<name>B8BYV5_THAPS</name>
<dbReference type="GO" id="GO:0015078">
    <property type="term" value="F:proton transmembrane transporter activity"/>
    <property type="evidence" value="ECO:0007669"/>
    <property type="project" value="InterPro"/>
</dbReference>
<dbReference type="GO" id="GO:0016279">
    <property type="term" value="F:protein-lysine N-methyltransferase activity"/>
    <property type="evidence" value="ECO:0007669"/>
    <property type="project" value="InterPro"/>
</dbReference>
<feature type="compositionally biased region" description="Polar residues" evidence="14">
    <location>
        <begin position="234"/>
        <end position="259"/>
    </location>
</feature>
<organism evidence="15 16">
    <name type="scientific">Thalassiosira pseudonana</name>
    <name type="common">Marine diatom</name>
    <name type="synonym">Cyclotella nana</name>
    <dbReference type="NCBI Taxonomy" id="35128"/>
    <lineage>
        <taxon>Eukaryota</taxon>
        <taxon>Sar</taxon>
        <taxon>Stramenopiles</taxon>
        <taxon>Ochrophyta</taxon>
        <taxon>Bacillariophyta</taxon>
        <taxon>Coscinodiscophyceae</taxon>
        <taxon>Thalassiosirophycidae</taxon>
        <taxon>Thalassiosirales</taxon>
        <taxon>Thalassiosiraceae</taxon>
        <taxon>Thalassiosira</taxon>
    </lineage>
</organism>
<dbReference type="GO" id="GO:0003676">
    <property type="term" value="F:nucleic acid binding"/>
    <property type="evidence" value="ECO:0007669"/>
    <property type="project" value="InterPro"/>
</dbReference>
<dbReference type="Pfam" id="PF05873">
    <property type="entry name" value="Mt_ATP-synt_D"/>
    <property type="match status" value="1"/>
</dbReference>
<gene>
    <name evidence="15" type="ORF">THAPSDRAFT_3817</name>
</gene>
<keyword evidence="6" id="KW-0138">CF(0)</keyword>
<dbReference type="EMBL" id="CM000640">
    <property type="protein sequence ID" value="EED94442.1"/>
    <property type="molecule type" value="Genomic_DNA"/>
</dbReference>
<keyword evidence="13" id="KW-0472">Membrane</keyword>
<dbReference type="HOGENOM" id="CLU_620422_0_0_1"/>
<keyword evidence="11" id="KW-0406">Ion transport</keyword>
<comment type="similarity">
    <text evidence="3">Belongs to the ATPase d subunit family.</text>
</comment>
<dbReference type="InterPro" id="IPR019369">
    <property type="entry name" value="Efm5/EEF1AKMT1"/>
</dbReference>
<evidence type="ECO:0000313" key="15">
    <source>
        <dbReference type="EMBL" id="EED94442.1"/>
    </source>
</evidence>
<dbReference type="AlphaFoldDB" id="B8BYV5"/>
<feature type="region of interest" description="Disordered" evidence="14">
    <location>
        <begin position="234"/>
        <end position="274"/>
    </location>
</feature>
<evidence type="ECO:0000256" key="4">
    <source>
        <dbReference type="ARBA" id="ARBA00022448"/>
    </source>
</evidence>
<dbReference type="PANTHER" id="PTHR13200:SF1">
    <property type="entry name" value="NUCLEIC ACID BINDING PROTEIN"/>
    <property type="match status" value="1"/>
</dbReference>
<keyword evidence="12" id="KW-0496">Mitochondrion</keyword>
<dbReference type="KEGG" id="tps:THAPSDRAFT_3817"/>
<dbReference type="PaxDb" id="35128-Thaps3817"/>
<evidence type="ECO:0000256" key="8">
    <source>
        <dbReference type="ARBA" id="ARBA00022679"/>
    </source>
</evidence>
<keyword evidence="7" id="KW-0489">Methyltransferase</keyword>
<dbReference type="STRING" id="35128.B8BYV5"/>
<dbReference type="SUPFAM" id="SSF161065">
    <property type="entry name" value="ATP synthase D chain-like"/>
    <property type="match status" value="1"/>
</dbReference>
<dbReference type="Proteomes" id="UP000001449">
    <property type="component" value="Chromosome 3"/>
</dbReference>
<evidence type="ECO:0000256" key="3">
    <source>
        <dbReference type="ARBA" id="ARBA00006842"/>
    </source>
</evidence>
<evidence type="ECO:0000256" key="13">
    <source>
        <dbReference type="ARBA" id="ARBA00023136"/>
    </source>
</evidence>
<dbReference type="InterPro" id="IPR036228">
    <property type="entry name" value="ATP_synth_F0_dsu_sf_mt"/>
</dbReference>
<protein>
    <submittedName>
        <fullName evidence="15">Uncharacterized protein</fullName>
    </submittedName>
</protein>
<dbReference type="GO" id="GO:0005743">
    <property type="term" value="C:mitochondrial inner membrane"/>
    <property type="evidence" value="ECO:0007669"/>
    <property type="project" value="UniProtKB-SubCell"/>
</dbReference>
<dbReference type="InterPro" id="IPR041370">
    <property type="entry name" value="Mlase_EEF1AKMT1/ZCCHC4"/>
</dbReference>
<evidence type="ECO:0000313" key="16">
    <source>
        <dbReference type="Proteomes" id="UP000001449"/>
    </source>
</evidence>
<dbReference type="Gene3D" id="6.10.280.70">
    <property type="match status" value="1"/>
</dbReference>
<evidence type="ECO:0000256" key="11">
    <source>
        <dbReference type="ARBA" id="ARBA00023065"/>
    </source>
</evidence>
<accession>B8BYV5</accession>
<evidence type="ECO:0000256" key="12">
    <source>
        <dbReference type="ARBA" id="ARBA00023128"/>
    </source>
</evidence>
<feature type="compositionally biased region" description="Basic and acidic residues" evidence="14">
    <location>
        <begin position="260"/>
        <end position="271"/>
    </location>
</feature>
<dbReference type="InterPro" id="IPR002052">
    <property type="entry name" value="DNA_methylase_N6_adenine_CS"/>
</dbReference>
<keyword evidence="5" id="KW-0963">Cytoplasm</keyword>
<keyword evidence="8" id="KW-0808">Transferase</keyword>